<dbReference type="EMBL" id="JAACJK010000163">
    <property type="protein sequence ID" value="KAF5326522.1"/>
    <property type="molecule type" value="Genomic_DNA"/>
</dbReference>
<comment type="caution">
    <text evidence="10">The sequence shown here is derived from an EMBL/GenBank/DDBJ whole genome shotgun (WGS) entry which is preliminary data.</text>
</comment>
<keyword evidence="3" id="KW-0813">Transport</keyword>
<protein>
    <submittedName>
        <fullName evidence="10">Uncharacterized protein</fullName>
    </submittedName>
</protein>
<evidence type="ECO:0000256" key="2">
    <source>
        <dbReference type="ARBA" id="ARBA00009508"/>
    </source>
</evidence>
<keyword evidence="6" id="KW-0249">Electron transport</keyword>
<dbReference type="GO" id="GO:0005743">
    <property type="term" value="C:mitochondrial inner membrane"/>
    <property type="evidence" value="ECO:0007669"/>
    <property type="project" value="UniProtKB-SubCell"/>
</dbReference>
<dbReference type="CDD" id="cd20266">
    <property type="entry name" value="Complex1_LYR_NDUFA6_LYRM6"/>
    <property type="match status" value="1"/>
</dbReference>
<organism evidence="10 11">
    <name type="scientific">Ephemerocybe angulata</name>
    <dbReference type="NCBI Taxonomy" id="980116"/>
    <lineage>
        <taxon>Eukaryota</taxon>
        <taxon>Fungi</taxon>
        <taxon>Dikarya</taxon>
        <taxon>Basidiomycota</taxon>
        <taxon>Agaricomycotina</taxon>
        <taxon>Agaricomycetes</taxon>
        <taxon>Agaricomycetidae</taxon>
        <taxon>Agaricales</taxon>
        <taxon>Agaricineae</taxon>
        <taxon>Psathyrellaceae</taxon>
        <taxon>Ephemerocybe</taxon>
    </lineage>
</organism>
<evidence type="ECO:0000256" key="3">
    <source>
        <dbReference type="ARBA" id="ARBA00022448"/>
    </source>
</evidence>
<feature type="region of interest" description="Disordered" evidence="9">
    <location>
        <begin position="77"/>
        <end position="100"/>
    </location>
</feature>
<evidence type="ECO:0000256" key="1">
    <source>
        <dbReference type="ARBA" id="ARBA00004443"/>
    </source>
</evidence>
<evidence type="ECO:0000256" key="9">
    <source>
        <dbReference type="SAM" id="MobiDB-lite"/>
    </source>
</evidence>
<dbReference type="InterPro" id="IPR045299">
    <property type="entry name" value="Complex1_LYR_NDUFA6_LYRM6"/>
</dbReference>
<dbReference type="GO" id="GO:0006979">
    <property type="term" value="P:response to oxidative stress"/>
    <property type="evidence" value="ECO:0007669"/>
    <property type="project" value="TreeGrafter"/>
</dbReference>
<evidence type="ECO:0000313" key="11">
    <source>
        <dbReference type="Proteomes" id="UP000541558"/>
    </source>
</evidence>
<dbReference type="OrthoDB" id="14535at2759"/>
<dbReference type="GO" id="GO:0045271">
    <property type="term" value="C:respiratory chain complex I"/>
    <property type="evidence" value="ECO:0007669"/>
    <property type="project" value="InterPro"/>
</dbReference>
<evidence type="ECO:0000256" key="7">
    <source>
        <dbReference type="ARBA" id="ARBA00023128"/>
    </source>
</evidence>
<dbReference type="AlphaFoldDB" id="A0A8H5BNC6"/>
<evidence type="ECO:0000313" key="10">
    <source>
        <dbReference type="EMBL" id="KAF5326522.1"/>
    </source>
</evidence>
<reference evidence="10 11" key="1">
    <citation type="journal article" date="2020" name="ISME J.">
        <title>Uncovering the hidden diversity of litter-decomposition mechanisms in mushroom-forming fungi.</title>
        <authorList>
            <person name="Floudas D."/>
            <person name="Bentzer J."/>
            <person name="Ahren D."/>
            <person name="Johansson T."/>
            <person name="Persson P."/>
            <person name="Tunlid A."/>
        </authorList>
    </citation>
    <scope>NUCLEOTIDE SEQUENCE [LARGE SCALE GENOMIC DNA]</scope>
    <source>
        <strain evidence="10 11">CBS 175.51</strain>
    </source>
</reference>
<evidence type="ECO:0000256" key="6">
    <source>
        <dbReference type="ARBA" id="ARBA00022982"/>
    </source>
</evidence>
<sequence length="201" mass="22768">MSTIPARLARVTRTSVNAAEAKHRIKSLYRSWYRSVSVDGCELGGRADGFALVFLLLCALSMLVLVYPHSNINSNPTPHTPAFTPTRPPPHPTVPYIRRPPRPQAPEIVSLYALSVSPAYVRHAIRQKFEQFQYATDPRTVDVLLLKSRQDYQETMNAWKQPDHVLGILLENPVRRERGFLEKFYEGRDEDASRPAATGVM</sequence>
<evidence type="ECO:0000256" key="8">
    <source>
        <dbReference type="ARBA" id="ARBA00023136"/>
    </source>
</evidence>
<evidence type="ECO:0000256" key="4">
    <source>
        <dbReference type="ARBA" id="ARBA00022660"/>
    </source>
</evidence>
<proteinExistence type="inferred from homology"/>
<dbReference type="PANTHER" id="PTHR12964">
    <property type="entry name" value="NADH-UBIQUINONE OXIDOREDUCTASE B14 SUBUNIT"/>
    <property type="match status" value="1"/>
</dbReference>
<comment type="similarity">
    <text evidence="2">Belongs to the complex I LYR family.</text>
</comment>
<keyword evidence="5" id="KW-0999">Mitochondrion inner membrane</keyword>
<keyword evidence="7" id="KW-0496">Mitochondrion</keyword>
<keyword evidence="11" id="KW-1185">Reference proteome</keyword>
<dbReference type="PANTHER" id="PTHR12964:SF0">
    <property type="entry name" value="NADH DEHYDROGENASE [UBIQUINONE] 1 ALPHA SUBCOMPLEX SUBUNIT 6"/>
    <property type="match status" value="1"/>
</dbReference>
<name>A0A8H5BNC6_9AGAR</name>
<gene>
    <name evidence="10" type="ORF">D9611_001057</name>
</gene>
<dbReference type="Proteomes" id="UP000541558">
    <property type="component" value="Unassembled WGS sequence"/>
</dbReference>
<dbReference type="InterPro" id="IPR016488">
    <property type="entry name" value="NADH_Ub_cplx-1_asu_su-6"/>
</dbReference>
<evidence type="ECO:0000256" key="5">
    <source>
        <dbReference type="ARBA" id="ARBA00022792"/>
    </source>
</evidence>
<accession>A0A8H5BNC6</accession>
<comment type="subcellular location">
    <subcellularLocation>
        <location evidence="1">Mitochondrion inner membrane</location>
        <topology evidence="1">Peripheral membrane protein</topology>
        <orientation evidence="1">Matrix side</orientation>
    </subcellularLocation>
</comment>
<keyword evidence="4" id="KW-0679">Respiratory chain</keyword>
<keyword evidence="8" id="KW-0472">Membrane</keyword>